<accession>A0ACD4WX62</accession>
<reference evidence="1" key="1">
    <citation type="submission" date="2023-10" db="EMBL/GenBank/DDBJ databases">
        <title>The genome sequence of Streptomyces violaceoruber CGMCC 4.1801.</title>
        <authorList>
            <person name="Mo P."/>
        </authorList>
    </citation>
    <scope>NUCLEOTIDE SEQUENCE</scope>
    <source>
        <strain evidence="1">CGMCC 4.1801</strain>
    </source>
</reference>
<gene>
    <name evidence="1" type="ORF">R2E43_33940</name>
</gene>
<evidence type="ECO:0000313" key="2">
    <source>
        <dbReference type="Proteomes" id="UP001303608"/>
    </source>
</evidence>
<proteinExistence type="predicted"/>
<dbReference type="EMBL" id="CP137734">
    <property type="protein sequence ID" value="WOZ02189.1"/>
    <property type="molecule type" value="Genomic_DNA"/>
</dbReference>
<sequence length="119" mass="12810">MDAALAAARQVARGGRVLAVFQPHLFSRTQQFQGGFLDVLASADLAWVEPVYPARENPEVWKHVAEQLAADVADRAPQMQMSPGRADLARLLRDEATDADVVMLIGAGDVNTLAEDLVG</sequence>
<dbReference type="Proteomes" id="UP001303608">
    <property type="component" value="Chromosome"/>
</dbReference>
<keyword evidence="2" id="KW-1185">Reference proteome</keyword>
<protein>
    <submittedName>
        <fullName evidence="1">Cyanophycin synthetase</fullName>
    </submittedName>
</protein>
<evidence type="ECO:0000313" key="1">
    <source>
        <dbReference type="EMBL" id="WOZ02189.1"/>
    </source>
</evidence>
<name>A0ACD4WX62_STRVN</name>
<organism evidence="1 2">
    <name type="scientific">Streptomyces violaceoruber</name>
    <dbReference type="NCBI Taxonomy" id="1935"/>
    <lineage>
        <taxon>Bacteria</taxon>
        <taxon>Bacillati</taxon>
        <taxon>Actinomycetota</taxon>
        <taxon>Actinomycetes</taxon>
        <taxon>Kitasatosporales</taxon>
        <taxon>Streptomycetaceae</taxon>
        <taxon>Streptomyces</taxon>
        <taxon>Streptomyces violaceoruber group</taxon>
    </lineage>
</organism>